<dbReference type="AlphaFoldDB" id="A0A375YIT1"/>
<evidence type="ECO:0000259" key="4">
    <source>
        <dbReference type="Pfam" id="PF11887"/>
    </source>
</evidence>
<dbReference type="Pfam" id="PF02470">
    <property type="entry name" value="MlaD"/>
    <property type="match status" value="1"/>
</dbReference>
<proteinExistence type="predicted"/>
<organism evidence="5 6">
    <name type="scientific">Mycolicibacterium parafortuitum</name>
    <name type="common">Mycobacterium parafortuitum</name>
    <dbReference type="NCBI Taxonomy" id="39692"/>
    <lineage>
        <taxon>Bacteria</taxon>
        <taxon>Bacillati</taxon>
        <taxon>Actinomycetota</taxon>
        <taxon>Actinomycetes</taxon>
        <taxon>Mycobacteriales</taxon>
        <taxon>Mycobacteriaceae</taxon>
        <taxon>Mycolicibacterium</taxon>
    </lineage>
</organism>
<feature type="transmembrane region" description="Helical" evidence="2">
    <location>
        <begin position="25"/>
        <end position="45"/>
    </location>
</feature>
<dbReference type="InterPro" id="IPR052336">
    <property type="entry name" value="MlaD_Phospholipid_Transporter"/>
</dbReference>
<evidence type="ECO:0000259" key="3">
    <source>
        <dbReference type="Pfam" id="PF02470"/>
    </source>
</evidence>
<name>A0A375YIT1_MYCPF</name>
<keyword evidence="2" id="KW-1133">Transmembrane helix</keyword>
<feature type="domain" description="Mce/MlaD" evidence="3">
    <location>
        <begin position="57"/>
        <end position="131"/>
    </location>
</feature>
<keyword evidence="2" id="KW-0812">Transmembrane</keyword>
<keyword evidence="2" id="KW-0472">Membrane</keyword>
<feature type="compositionally biased region" description="Pro residues" evidence="1">
    <location>
        <begin position="416"/>
        <end position="425"/>
    </location>
</feature>
<dbReference type="EMBL" id="UEGS01000001">
    <property type="protein sequence ID" value="SRX80959.1"/>
    <property type="molecule type" value="Genomic_DNA"/>
</dbReference>
<dbReference type="Pfam" id="PF11887">
    <property type="entry name" value="Mce4_CUP1"/>
    <property type="match status" value="1"/>
</dbReference>
<evidence type="ECO:0000313" key="5">
    <source>
        <dbReference type="EMBL" id="SRX80959.1"/>
    </source>
</evidence>
<sequence>MMTSAAHALARPLLDAVHALRRHRLGLSACALALMLVLGVGYLIFGTLRVDPTRSGSVVRVHLAETGGLLTGQDVTLRGVPIGRVRSVELTDSGTTAVAELHPGAEVPADSTARVSALSPAGEQYLDFRSGTAAGPYPADGDEIASGRTQTPVTLARLLGNLDGTLSQVDPAELAAVLDELKVGPQGAQKLAAILDGGAFLVSTLDAVLPQTVRLLNNSSFVLSTVRDVSPGLAATSDNLSTVLTGVRRMDGGYRTMLDRGPDAMAGIDNLIADNSETMVALLGNLTTVSQVGYERMPALQEFFFPHTGRGSALDAVGATFRDGGVWGAVSLYQRYSCDYNLPHAPPTVADFPEPYLYTYCPNPDPKYLVRGARNAPRPPGDDTAGPPPGVNPLQRADRTPIGPYTIPRPYAGPVLPLPPPPSGP</sequence>
<dbReference type="RefSeq" id="WP_083141319.1">
    <property type="nucleotide sequence ID" value="NZ_MVID01000001.1"/>
</dbReference>
<dbReference type="GO" id="GO:0005576">
    <property type="term" value="C:extracellular region"/>
    <property type="evidence" value="ECO:0007669"/>
    <property type="project" value="TreeGrafter"/>
</dbReference>
<evidence type="ECO:0000313" key="6">
    <source>
        <dbReference type="Proteomes" id="UP000252008"/>
    </source>
</evidence>
<feature type="region of interest" description="Disordered" evidence="1">
    <location>
        <begin position="370"/>
        <end position="425"/>
    </location>
</feature>
<dbReference type="STRING" id="39692.BST38_00755"/>
<gene>
    <name evidence="5" type="ORF">MPP7335_02705</name>
</gene>
<dbReference type="InterPro" id="IPR024516">
    <property type="entry name" value="Mce_C"/>
</dbReference>
<dbReference type="InterPro" id="IPR003399">
    <property type="entry name" value="Mce/MlaD"/>
</dbReference>
<dbReference type="Proteomes" id="UP000252008">
    <property type="component" value="Unassembled WGS sequence"/>
</dbReference>
<evidence type="ECO:0000256" key="1">
    <source>
        <dbReference type="SAM" id="MobiDB-lite"/>
    </source>
</evidence>
<protein>
    <submittedName>
        <fullName evidence="5">Mce family protein [Nocardia brasiliensis ATCC]</fullName>
    </submittedName>
</protein>
<feature type="domain" description="Mammalian cell entry C-terminal" evidence="4">
    <location>
        <begin position="139"/>
        <end position="319"/>
    </location>
</feature>
<dbReference type="PANTHER" id="PTHR33371">
    <property type="entry name" value="INTERMEMBRANE PHOSPHOLIPID TRANSPORT SYSTEM BINDING PROTEIN MLAD-RELATED"/>
    <property type="match status" value="1"/>
</dbReference>
<evidence type="ECO:0000256" key="2">
    <source>
        <dbReference type="SAM" id="Phobius"/>
    </source>
</evidence>
<reference evidence="5 6" key="1">
    <citation type="submission" date="2018-05" db="EMBL/GenBank/DDBJ databases">
        <authorList>
            <consortium name="IHU Genomes"/>
        </authorList>
    </citation>
    <scope>NUCLEOTIDE SEQUENCE [LARGE SCALE GENOMIC DNA]</scope>
    <source>
        <strain evidence="5 6">P7335</strain>
    </source>
</reference>
<dbReference type="PANTHER" id="PTHR33371:SF16">
    <property type="entry name" value="MCE-FAMILY PROTEIN MCE3F"/>
    <property type="match status" value="1"/>
</dbReference>
<accession>A0A375YIT1</accession>
<keyword evidence="6" id="KW-1185">Reference proteome</keyword>